<dbReference type="PANTHER" id="PTHR11117:SF24">
    <property type="entry name" value="PROTEIN FDRA"/>
    <property type="match status" value="1"/>
</dbReference>
<protein>
    <submittedName>
        <fullName evidence="3">Acyl-CoA synthetase FdrA</fullName>
    </submittedName>
</protein>
<dbReference type="NCBIfam" id="NF004760">
    <property type="entry name" value="PRK06091.1"/>
    <property type="match status" value="1"/>
</dbReference>
<dbReference type="Pfam" id="PF00549">
    <property type="entry name" value="Ligase_CoA"/>
    <property type="match status" value="1"/>
</dbReference>
<feature type="domain" description="ATP-citrate synthase/succinyl-CoA ligase C-terminal" evidence="1">
    <location>
        <begin position="352"/>
        <end position="512"/>
    </location>
</feature>
<dbReference type="Proteomes" id="UP001158045">
    <property type="component" value="Unassembled WGS sequence"/>
</dbReference>
<feature type="domain" description="CoA-binding" evidence="2">
    <location>
        <begin position="193"/>
        <end position="272"/>
    </location>
</feature>
<keyword evidence="4" id="KW-1185">Reference proteome</keyword>
<evidence type="ECO:0000313" key="4">
    <source>
        <dbReference type="Proteomes" id="UP001158045"/>
    </source>
</evidence>
<dbReference type="InterPro" id="IPR003781">
    <property type="entry name" value="CoA-bd"/>
</dbReference>
<dbReference type="RefSeq" id="WP_281093643.1">
    <property type="nucleotide sequence ID" value="NZ_JARYZI010000003.1"/>
</dbReference>
<evidence type="ECO:0000259" key="1">
    <source>
        <dbReference type="Pfam" id="PF00549"/>
    </source>
</evidence>
<evidence type="ECO:0000313" key="3">
    <source>
        <dbReference type="EMBL" id="MDH8677819.1"/>
    </source>
</evidence>
<dbReference type="EMBL" id="JARYZI010000003">
    <property type="protein sequence ID" value="MDH8677819.1"/>
    <property type="molecule type" value="Genomic_DNA"/>
</dbReference>
<dbReference type="PANTHER" id="PTHR11117">
    <property type="entry name" value="SUCCINYL-COA LIGASE SUBUNIT ALPHA"/>
    <property type="match status" value="1"/>
</dbReference>
<dbReference type="InterPro" id="IPR016102">
    <property type="entry name" value="Succinyl-CoA_synth-like"/>
</dbReference>
<dbReference type="Gene3D" id="3.40.50.261">
    <property type="entry name" value="Succinyl-CoA synthetase domains"/>
    <property type="match status" value="2"/>
</dbReference>
<dbReference type="InterPro" id="IPR005811">
    <property type="entry name" value="SUCC_ACL_C"/>
</dbReference>
<reference evidence="3 4" key="1">
    <citation type="submission" date="2023-04" db="EMBL/GenBank/DDBJ databases">
        <title>Fusibacter bizertensis strain WBS, isolated from littoral bottom sediments of the Arctic seas - biochemical and genomic analysis.</title>
        <authorList>
            <person name="Brioukhanov A.L."/>
        </authorList>
    </citation>
    <scope>NUCLEOTIDE SEQUENCE [LARGE SCALE GENOMIC DNA]</scope>
    <source>
        <strain evidence="3 4">WBS</strain>
    </source>
</reference>
<comment type="caution">
    <text evidence="3">The sequence shown here is derived from an EMBL/GenBank/DDBJ whole genome shotgun (WGS) entry which is preliminary data.</text>
</comment>
<dbReference type="Gene3D" id="3.40.50.720">
    <property type="entry name" value="NAD(P)-binding Rossmann-like Domain"/>
    <property type="match status" value="1"/>
</dbReference>
<accession>A0ABT6NBP2</accession>
<sequence length="529" mass="57220">MVKKSIIKENAYYDSVTLMLISSEVNAMEGVENAAVMMGTDQNKDLMYDSGLIDDKDLEHINANHMVIGVLAQSEEIADQVIEKVNMSLDQKKTSTAGGAVRTKTASSAVNKLGTANMTIISVPGRFAKNEAMRAMDLGLNVLLFSDNVSLEEEIELKKVAVEKQLLLMGPDCGTAIINGVSLGFANKVARGHVGIVAAAGTGLQEASVIVDRYGAGISQALGTGGRDLKKEVGGMMMLMGIEALIEDDETKVILIVSKPAAKEVMDQVIDKLMETSKPKVLCILGGERQTSKENGVYYAETLEDAGIIAARLSQGKEDITTYFSKDKSEIESIVYNESAKFKSNQNYLRGLYAGGTLTYESMLVARDIIGETYSNTPLKSSLLLTDVKNSVKNTVLDMGDDEFTNGRPHPMIDTRLRVERIKKEVMDEEVAVILLDCVIGYGANEDPAGDLAKVVKEAKNLAQNEGRHISFVASVCGTEKDIQVRMAQENKLKEAGVIVMDSNAQAARLAALIVNRGAMLESLSWEVN</sequence>
<dbReference type="Pfam" id="PF02629">
    <property type="entry name" value="CoA_binding"/>
    <property type="match status" value="1"/>
</dbReference>
<gene>
    <name evidence="3" type="primary">fdrA</name>
    <name evidence="3" type="ORF">QE109_06655</name>
</gene>
<organism evidence="3 4">
    <name type="scientific">Fusibacter bizertensis</name>
    <dbReference type="NCBI Taxonomy" id="1488331"/>
    <lineage>
        <taxon>Bacteria</taxon>
        <taxon>Bacillati</taxon>
        <taxon>Bacillota</taxon>
        <taxon>Clostridia</taxon>
        <taxon>Eubacteriales</taxon>
        <taxon>Eubacteriales Family XII. Incertae Sedis</taxon>
        <taxon>Fusibacter</taxon>
    </lineage>
</organism>
<dbReference type="SUPFAM" id="SSF52210">
    <property type="entry name" value="Succinyl-CoA synthetase domains"/>
    <property type="match status" value="2"/>
</dbReference>
<proteinExistence type="predicted"/>
<name>A0ABT6NBP2_9FIRM</name>
<evidence type="ECO:0000259" key="2">
    <source>
        <dbReference type="Pfam" id="PF02629"/>
    </source>
</evidence>